<dbReference type="InterPro" id="IPR013249">
    <property type="entry name" value="RNA_pol_sigma70_r4_t2"/>
</dbReference>
<dbReference type="NCBIfam" id="TIGR02937">
    <property type="entry name" value="sigma70-ECF"/>
    <property type="match status" value="1"/>
</dbReference>
<keyword evidence="5" id="KW-0804">Transcription</keyword>
<dbReference type="AlphaFoldDB" id="A0A918RR30"/>
<keyword evidence="3" id="KW-0731">Sigma factor</keyword>
<dbReference type="GO" id="GO:0006352">
    <property type="term" value="P:DNA-templated transcription initiation"/>
    <property type="evidence" value="ECO:0007669"/>
    <property type="project" value="InterPro"/>
</dbReference>
<dbReference type="Pfam" id="PF04542">
    <property type="entry name" value="Sigma70_r2"/>
    <property type="match status" value="1"/>
</dbReference>
<evidence type="ECO:0000313" key="9">
    <source>
        <dbReference type="Proteomes" id="UP000614811"/>
    </source>
</evidence>
<comment type="caution">
    <text evidence="8">The sequence shown here is derived from an EMBL/GenBank/DDBJ whole genome shotgun (WGS) entry which is preliminary data.</text>
</comment>
<dbReference type="PANTHER" id="PTHR43133">
    <property type="entry name" value="RNA POLYMERASE ECF-TYPE SIGMA FACTO"/>
    <property type="match status" value="1"/>
</dbReference>
<dbReference type="Proteomes" id="UP000614811">
    <property type="component" value="Unassembled WGS sequence"/>
</dbReference>
<protein>
    <submittedName>
        <fullName evidence="8">RNA polymerase subunit sigma-24</fullName>
    </submittedName>
</protein>
<accession>A0A918RR30</accession>
<sequence length="177" mass="20531">MLSDDTLVARTLSEGNHHFGALVKRYADYLFGYGLRLTGGNASLAEDLSQQTFLRAFKYLPSYDKQHRLRHQNNEYRFRNWLTGIATNCFRDLIGIEQRYQPLAHAAEPIFDPSYRDSHAFFSLIKPLGAEDRVLFVLRYVYEFSIDEISEHTGVNSGTVKSRLSRAMRKLRDTHHD</sequence>
<dbReference type="InterPro" id="IPR014284">
    <property type="entry name" value="RNA_pol_sigma-70_dom"/>
</dbReference>
<evidence type="ECO:0000256" key="5">
    <source>
        <dbReference type="ARBA" id="ARBA00023163"/>
    </source>
</evidence>
<gene>
    <name evidence="8" type="ORF">GCM10008090_18520</name>
</gene>
<evidence type="ECO:0000259" key="6">
    <source>
        <dbReference type="Pfam" id="PF04542"/>
    </source>
</evidence>
<dbReference type="InterPro" id="IPR039425">
    <property type="entry name" value="RNA_pol_sigma-70-like"/>
</dbReference>
<dbReference type="InterPro" id="IPR007627">
    <property type="entry name" value="RNA_pol_sigma70_r2"/>
</dbReference>
<dbReference type="GO" id="GO:0016987">
    <property type="term" value="F:sigma factor activity"/>
    <property type="evidence" value="ECO:0007669"/>
    <property type="project" value="UniProtKB-KW"/>
</dbReference>
<dbReference type="SUPFAM" id="SSF88659">
    <property type="entry name" value="Sigma3 and sigma4 domains of RNA polymerase sigma factors"/>
    <property type="match status" value="1"/>
</dbReference>
<dbReference type="Gene3D" id="1.10.10.10">
    <property type="entry name" value="Winged helix-like DNA-binding domain superfamily/Winged helix DNA-binding domain"/>
    <property type="match status" value="1"/>
</dbReference>
<feature type="domain" description="RNA polymerase sigma-70 region 2" evidence="6">
    <location>
        <begin position="22"/>
        <end position="94"/>
    </location>
</feature>
<dbReference type="InterPro" id="IPR013325">
    <property type="entry name" value="RNA_pol_sigma_r2"/>
</dbReference>
<evidence type="ECO:0000256" key="1">
    <source>
        <dbReference type="ARBA" id="ARBA00010641"/>
    </source>
</evidence>
<dbReference type="EMBL" id="BMXA01000002">
    <property type="protein sequence ID" value="GHA08915.1"/>
    <property type="molecule type" value="Genomic_DNA"/>
</dbReference>
<evidence type="ECO:0000256" key="3">
    <source>
        <dbReference type="ARBA" id="ARBA00023082"/>
    </source>
</evidence>
<dbReference type="InterPro" id="IPR013324">
    <property type="entry name" value="RNA_pol_sigma_r3/r4-like"/>
</dbReference>
<keyword evidence="4" id="KW-0238">DNA-binding</keyword>
<dbReference type="CDD" id="cd06171">
    <property type="entry name" value="Sigma70_r4"/>
    <property type="match status" value="1"/>
</dbReference>
<name>A0A918RR30_9GAMM</name>
<dbReference type="SUPFAM" id="SSF88946">
    <property type="entry name" value="Sigma2 domain of RNA polymerase sigma factors"/>
    <property type="match status" value="1"/>
</dbReference>
<evidence type="ECO:0000313" key="8">
    <source>
        <dbReference type="EMBL" id="GHA08915.1"/>
    </source>
</evidence>
<dbReference type="PANTHER" id="PTHR43133:SF8">
    <property type="entry name" value="RNA POLYMERASE SIGMA FACTOR HI_1459-RELATED"/>
    <property type="match status" value="1"/>
</dbReference>
<keyword evidence="2" id="KW-0805">Transcription regulation</keyword>
<evidence type="ECO:0000259" key="7">
    <source>
        <dbReference type="Pfam" id="PF08281"/>
    </source>
</evidence>
<dbReference type="InterPro" id="IPR036388">
    <property type="entry name" value="WH-like_DNA-bd_sf"/>
</dbReference>
<evidence type="ECO:0000256" key="4">
    <source>
        <dbReference type="ARBA" id="ARBA00023125"/>
    </source>
</evidence>
<dbReference type="GO" id="GO:0003677">
    <property type="term" value="F:DNA binding"/>
    <property type="evidence" value="ECO:0007669"/>
    <property type="project" value="UniProtKB-KW"/>
</dbReference>
<proteinExistence type="inferred from homology"/>
<comment type="similarity">
    <text evidence="1">Belongs to the sigma-70 factor family. ECF subfamily.</text>
</comment>
<dbReference type="Pfam" id="PF08281">
    <property type="entry name" value="Sigma70_r4_2"/>
    <property type="match status" value="1"/>
</dbReference>
<keyword evidence="9" id="KW-1185">Reference proteome</keyword>
<reference evidence="8" key="1">
    <citation type="journal article" date="2014" name="Int. J. Syst. Evol. Microbiol.">
        <title>Complete genome sequence of Corynebacterium casei LMG S-19264T (=DSM 44701T), isolated from a smear-ripened cheese.</title>
        <authorList>
            <consortium name="US DOE Joint Genome Institute (JGI-PGF)"/>
            <person name="Walter F."/>
            <person name="Albersmeier A."/>
            <person name="Kalinowski J."/>
            <person name="Ruckert C."/>
        </authorList>
    </citation>
    <scope>NUCLEOTIDE SEQUENCE</scope>
    <source>
        <strain evidence="8">KCTC 12711</strain>
    </source>
</reference>
<evidence type="ECO:0000256" key="2">
    <source>
        <dbReference type="ARBA" id="ARBA00023015"/>
    </source>
</evidence>
<dbReference type="RefSeq" id="WP_189400086.1">
    <property type="nucleotide sequence ID" value="NZ_BMXA01000002.1"/>
</dbReference>
<reference evidence="8" key="2">
    <citation type="submission" date="2020-09" db="EMBL/GenBank/DDBJ databases">
        <authorList>
            <person name="Sun Q."/>
            <person name="Kim S."/>
        </authorList>
    </citation>
    <scope>NUCLEOTIDE SEQUENCE</scope>
    <source>
        <strain evidence="8">KCTC 12711</strain>
    </source>
</reference>
<organism evidence="8 9">
    <name type="scientific">Arenicella chitinivorans</name>
    <dbReference type="NCBI Taxonomy" id="1329800"/>
    <lineage>
        <taxon>Bacteria</taxon>
        <taxon>Pseudomonadati</taxon>
        <taxon>Pseudomonadota</taxon>
        <taxon>Gammaproteobacteria</taxon>
        <taxon>Arenicellales</taxon>
        <taxon>Arenicellaceae</taxon>
        <taxon>Arenicella</taxon>
    </lineage>
</organism>
<feature type="domain" description="RNA polymerase sigma factor 70 region 4 type 2" evidence="7">
    <location>
        <begin position="130"/>
        <end position="171"/>
    </location>
</feature>
<dbReference type="Gene3D" id="1.10.1740.10">
    <property type="match status" value="1"/>
</dbReference>